<dbReference type="InterPro" id="IPR046273">
    <property type="entry name" value="DUF6306"/>
</dbReference>
<reference evidence="2 3" key="1">
    <citation type="submission" date="2016-10" db="EMBL/GenBank/DDBJ databases">
        <title>Complete Genome Sequence of the Nonylphenol-Degrading Bacterium Sphingobium cloacae JCM 10874T.</title>
        <authorList>
            <person name="Ootsuka M."/>
            <person name="Nishizawa T."/>
            <person name="Ohta H."/>
        </authorList>
    </citation>
    <scope>NUCLEOTIDE SEQUENCE [LARGE SCALE GENOMIC DNA]</scope>
    <source>
        <strain evidence="2 3">JCM 10874</strain>
    </source>
</reference>
<keyword evidence="3" id="KW-1185">Reference proteome</keyword>
<dbReference type="RefSeq" id="WP_066518143.1">
    <property type="nucleotide sequence ID" value="NZ_AP017655.1"/>
</dbReference>
<organism evidence="2 3">
    <name type="scientific">Sphingobium cloacae</name>
    <dbReference type="NCBI Taxonomy" id="120107"/>
    <lineage>
        <taxon>Bacteria</taxon>
        <taxon>Pseudomonadati</taxon>
        <taxon>Pseudomonadota</taxon>
        <taxon>Alphaproteobacteria</taxon>
        <taxon>Sphingomonadales</taxon>
        <taxon>Sphingomonadaceae</taxon>
        <taxon>Sphingobium</taxon>
    </lineage>
</organism>
<dbReference type="KEGG" id="sclo:SCLO_1029850"/>
<feature type="domain" description="DUF6306" evidence="1">
    <location>
        <begin position="27"/>
        <end position="153"/>
    </location>
</feature>
<evidence type="ECO:0000259" key="1">
    <source>
        <dbReference type="Pfam" id="PF19825"/>
    </source>
</evidence>
<name>A0A1E1F679_9SPHN</name>
<sequence>MTHEPASPPCYAAGVDGAYMGHAGRAEIVAALDELLEAERAGARVALASAKQGPAPDYGTLMGDVRADEARWCAMLSRHLRRLEAAPSRRTGAFYGKAMAIAEPWERLAFLNRGQAWVVRKLETLTPRVRDERLHADLKAMLESHRENIARAAALLEREGGR</sequence>
<proteinExistence type="predicted"/>
<accession>A0A1E1F679</accession>
<evidence type="ECO:0000313" key="3">
    <source>
        <dbReference type="Proteomes" id="UP000218272"/>
    </source>
</evidence>
<protein>
    <recommendedName>
        <fullName evidence="1">DUF6306 domain-containing protein</fullName>
    </recommendedName>
</protein>
<dbReference type="OrthoDB" id="9778912at2"/>
<dbReference type="AlphaFoldDB" id="A0A1E1F679"/>
<dbReference type="Proteomes" id="UP000218272">
    <property type="component" value="Chromosome SCLO_1"/>
</dbReference>
<gene>
    <name evidence="2" type="ORF">SCLO_1029850</name>
</gene>
<dbReference type="EMBL" id="AP017655">
    <property type="protein sequence ID" value="BAV66025.1"/>
    <property type="molecule type" value="Genomic_DNA"/>
</dbReference>
<evidence type="ECO:0000313" key="2">
    <source>
        <dbReference type="EMBL" id="BAV66025.1"/>
    </source>
</evidence>
<dbReference type="Pfam" id="PF19825">
    <property type="entry name" value="DUF6306"/>
    <property type="match status" value="1"/>
</dbReference>